<comment type="caution">
    <text evidence="3">The sequence shown here is derived from an EMBL/GenBank/DDBJ whole genome shotgun (WGS) entry which is preliminary data.</text>
</comment>
<dbReference type="Gene3D" id="3.90.550.10">
    <property type="entry name" value="Spore Coat Polysaccharide Biosynthesis Protein SpsA, Chain A"/>
    <property type="match status" value="1"/>
</dbReference>
<accession>A0A0D7F5N9</accession>
<dbReference type="AlphaFoldDB" id="A0A0D7F5N9"/>
<dbReference type="PANTHER" id="PTHR48090:SF7">
    <property type="entry name" value="RFBJ PROTEIN"/>
    <property type="match status" value="1"/>
</dbReference>
<keyword evidence="1" id="KW-0812">Transmembrane</keyword>
<dbReference type="InterPro" id="IPR001173">
    <property type="entry name" value="Glyco_trans_2-like"/>
</dbReference>
<sequence length="321" mass="35681">MSNHHPRIAVLVPCFNEAATVADVVSAFSRTLPTATIYVYDNNSTDETAAAARAAGAIVRSETRQGKGFVVSRMFSDIEADIYVMIDGDNTYDASAAPKLVDYMVEHRLDFVNGLRQSEAEDAYRKGHRFGNWALSRLVQAFFGRQFDDMLSGYKVLSRRFVKTFPAISRGFETETELAIHSLRLRMPCAELPTQYRERPAGSESKLNTYRDGFRILMFIAQLVKDERPLMFFGMTGILLMTIGFLLGIPVVIDYAEIGLVPRLPTAILSVGVVIIGVLSLFMGLLLDMMTRSRVEAKRLAYLAIPAFATPPNSKSEQKAA</sequence>
<dbReference type="EMBL" id="JXXE01000109">
    <property type="protein sequence ID" value="KIZ47027.1"/>
    <property type="molecule type" value="Genomic_DNA"/>
</dbReference>
<evidence type="ECO:0000313" key="4">
    <source>
        <dbReference type="Proteomes" id="UP000032515"/>
    </source>
</evidence>
<keyword evidence="1" id="KW-0472">Membrane</keyword>
<feature type="domain" description="Glycosyltransferase 2-like" evidence="2">
    <location>
        <begin position="10"/>
        <end position="130"/>
    </location>
</feature>
<name>A0A0D7F5N9_RHOPL</name>
<dbReference type="GO" id="GO:0016740">
    <property type="term" value="F:transferase activity"/>
    <property type="evidence" value="ECO:0007669"/>
    <property type="project" value="UniProtKB-KW"/>
</dbReference>
<feature type="transmembrane region" description="Helical" evidence="1">
    <location>
        <begin position="230"/>
        <end position="253"/>
    </location>
</feature>
<dbReference type="InterPro" id="IPR050256">
    <property type="entry name" value="Glycosyltransferase_2"/>
</dbReference>
<evidence type="ECO:0000259" key="2">
    <source>
        <dbReference type="Pfam" id="PF00535"/>
    </source>
</evidence>
<dbReference type="Pfam" id="PF00535">
    <property type="entry name" value="Glycos_transf_2"/>
    <property type="match status" value="1"/>
</dbReference>
<protein>
    <submittedName>
        <fullName evidence="3">Glycosyl transferase family protein</fullName>
    </submittedName>
</protein>
<dbReference type="RefSeq" id="WP_044406960.1">
    <property type="nucleotide sequence ID" value="NZ_JXXE01000109.1"/>
</dbReference>
<feature type="transmembrane region" description="Helical" evidence="1">
    <location>
        <begin position="265"/>
        <end position="287"/>
    </location>
</feature>
<gene>
    <name evidence="3" type="ORF">OO17_05725</name>
</gene>
<dbReference type="SUPFAM" id="SSF53448">
    <property type="entry name" value="Nucleotide-diphospho-sugar transferases"/>
    <property type="match status" value="1"/>
</dbReference>
<keyword evidence="1" id="KW-1133">Transmembrane helix</keyword>
<dbReference type="PATRIC" id="fig|1076.23.peg.272"/>
<organism evidence="3 4">
    <name type="scientific">Rhodopseudomonas palustris</name>
    <dbReference type="NCBI Taxonomy" id="1076"/>
    <lineage>
        <taxon>Bacteria</taxon>
        <taxon>Pseudomonadati</taxon>
        <taxon>Pseudomonadota</taxon>
        <taxon>Alphaproteobacteria</taxon>
        <taxon>Hyphomicrobiales</taxon>
        <taxon>Nitrobacteraceae</taxon>
        <taxon>Rhodopseudomonas</taxon>
    </lineage>
</organism>
<evidence type="ECO:0000256" key="1">
    <source>
        <dbReference type="SAM" id="Phobius"/>
    </source>
</evidence>
<evidence type="ECO:0000313" key="3">
    <source>
        <dbReference type="EMBL" id="KIZ47027.1"/>
    </source>
</evidence>
<dbReference type="OrthoDB" id="3177103at2"/>
<reference evidence="3 4" key="1">
    <citation type="submission" date="2014-11" db="EMBL/GenBank/DDBJ databases">
        <title>Genomics and ecophysiology of heterotrophic nitrogen fixing bacteria isolated from estuarine surface water.</title>
        <authorList>
            <person name="Bentzon-Tilia M."/>
            <person name="Severin I."/>
            <person name="Hansen L.H."/>
            <person name="Riemann L."/>
        </authorList>
    </citation>
    <scope>NUCLEOTIDE SEQUENCE [LARGE SCALE GENOMIC DNA]</scope>
    <source>
        <strain evidence="3 4">BAL398</strain>
    </source>
</reference>
<dbReference type="PANTHER" id="PTHR48090">
    <property type="entry name" value="UNDECAPRENYL-PHOSPHATE 4-DEOXY-4-FORMAMIDO-L-ARABINOSE TRANSFERASE-RELATED"/>
    <property type="match status" value="1"/>
</dbReference>
<dbReference type="CDD" id="cd04179">
    <property type="entry name" value="DPM_DPG-synthase_like"/>
    <property type="match status" value="1"/>
</dbReference>
<proteinExistence type="predicted"/>
<keyword evidence="3" id="KW-0808">Transferase</keyword>
<dbReference type="InterPro" id="IPR029044">
    <property type="entry name" value="Nucleotide-diphossugar_trans"/>
</dbReference>
<dbReference type="Proteomes" id="UP000032515">
    <property type="component" value="Unassembled WGS sequence"/>
</dbReference>